<organism evidence="1 2">
    <name type="scientific">Gossypium davidsonii</name>
    <name type="common">Davidson's cotton</name>
    <name type="synonym">Gossypium klotzschianum subsp. davidsonii</name>
    <dbReference type="NCBI Taxonomy" id="34287"/>
    <lineage>
        <taxon>Eukaryota</taxon>
        <taxon>Viridiplantae</taxon>
        <taxon>Streptophyta</taxon>
        <taxon>Embryophyta</taxon>
        <taxon>Tracheophyta</taxon>
        <taxon>Spermatophyta</taxon>
        <taxon>Magnoliopsida</taxon>
        <taxon>eudicotyledons</taxon>
        <taxon>Gunneridae</taxon>
        <taxon>Pentapetalae</taxon>
        <taxon>rosids</taxon>
        <taxon>malvids</taxon>
        <taxon>Malvales</taxon>
        <taxon>Malvaceae</taxon>
        <taxon>Malvoideae</taxon>
        <taxon>Gossypium</taxon>
    </lineage>
</organism>
<dbReference type="AlphaFoldDB" id="A0A7J8R462"/>
<proteinExistence type="predicted"/>
<evidence type="ECO:0000313" key="1">
    <source>
        <dbReference type="EMBL" id="MBA0608505.1"/>
    </source>
</evidence>
<sequence length="227" mass="26030">MKKDGDDHRTMKRDCFGYQTMKRDSFGYQIMKRDGDNRRTMKRDGDEHQILKRDSLAVELQKGITSVIELRKGMGSMTKDKICLLQEKLVQLSMNSSPVVPIGNLSVQLKSIWNMTRKFEIKVVGQNLFLIPFGSEEDLIGPYRLKCDEKKTLCMLLGRLSKKTVEVSLEMERTATVKNPSILKTTVNYQNLRDLVPPSLPKILEDTLRGELSKELIEDDMQGESDK</sequence>
<feature type="non-terminal residue" evidence="1">
    <location>
        <position position="1"/>
    </location>
</feature>
<reference evidence="1 2" key="1">
    <citation type="journal article" date="2019" name="Genome Biol. Evol.">
        <title>Insights into the evolution of the New World diploid cottons (Gossypium, subgenus Houzingenia) based on genome sequencing.</title>
        <authorList>
            <person name="Grover C.E."/>
            <person name="Arick M.A. 2nd"/>
            <person name="Thrash A."/>
            <person name="Conover J.L."/>
            <person name="Sanders W.S."/>
            <person name="Peterson D.G."/>
            <person name="Frelichowski J.E."/>
            <person name="Scheffler J.A."/>
            <person name="Scheffler B.E."/>
            <person name="Wendel J.F."/>
        </authorList>
    </citation>
    <scope>NUCLEOTIDE SEQUENCE [LARGE SCALE GENOMIC DNA]</scope>
    <source>
        <strain evidence="1">27</strain>
        <tissue evidence="1">Leaf</tissue>
    </source>
</reference>
<name>A0A7J8R462_GOSDV</name>
<protein>
    <submittedName>
        <fullName evidence="1">Uncharacterized protein</fullName>
    </submittedName>
</protein>
<dbReference type="EMBL" id="JABFAC010000003">
    <property type="protein sequence ID" value="MBA0608505.1"/>
    <property type="molecule type" value="Genomic_DNA"/>
</dbReference>
<comment type="caution">
    <text evidence="1">The sequence shown here is derived from an EMBL/GenBank/DDBJ whole genome shotgun (WGS) entry which is preliminary data.</text>
</comment>
<gene>
    <name evidence="1" type="ORF">Godav_020718</name>
</gene>
<accession>A0A7J8R462</accession>
<keyword evidence="2" id="KW-1185">Reference proteome</keyword>
<dbReference type="Proteomes" id="UP000593561">
    <property type="component" value="Unassembled WGS sequence"/>
</dbReference>
<evidence type="ECO:0000313" key="2">
    <source>
        <dbReference type="Proteomes" id="UP000593561"/>
    </source>
</evidence>